<accession>A0A0D1ZYW9</accession>
<keyword evidence="2" id="KW-0812">Transmembrane</keyword>
<dbReference type="InterPro" id="IPR056722">
    <property type="entry name" value="DUF7820"/>
</dbReference>
<evidence type="ECO:0000313" key="5">
    <source>
        <dbReference type="Proteomes" id="UP000054466"/>
    </source>
</evidence>
<keyword evidence="2" id="KW-0472">Membrane</keyword>
<organism evidence="4 5">
    <name type="scientific">Cladophialophora immunda</name>
    <dbReference type="NCBI Taxonomy" id="569365"/>
    <lineage>
        <taxon>Eukaryota</taxon>
        <taxon>Fungi</taxon>
        <taxon>Dikarya</taxon>
        <taxon>Ascomycota</taxon>
        <taxon>Pezizomycotina</taxon>
        <taxon>Eurotiomycetes</taxon>
        <taxon>Chaetothyriomycetidae</taxon>
        <taxon>Chaetothyriales</taxon>
        <taxon>Herpotrichiellaceae</taxon>
        <taxon>Cladophialophora</taxon>
    </lineage>
</organism>
<dbReference type="Pfam" id="PF25130">
    <property type="entry name" value="DUF7820"/>
    <property type="match status" value="1"/>
</dbReference>
<dbReference type="EMBL" id="KN847040">
    <property type="protein sequence ID" value="KIW33336.1"/>
    <property type="molecule type" value="Genomic_DNA"/>
</dbReference>
<dbReference type="PANTHER" id="PTHR42078">
    <property type="entry name" value="GLUCAN 1, 4-ALPHA-GLUCOSIDASE"/>
    <property type="match status" value="1"/>
</dbReference>
<gene>
    <name evidence="4" type="ORF">PV07_00193</name>
</gene>
<dbReference type="VEuPathDB" id="FungiDB:PV07_00193"/>
<dbReference type="RefSeq" id="XP_016253552.1">
    <property type="nucleotide sequence ID" value="XM_016386624.1"/>
</dbReference>
<keyword evidence="5" id="KW-1185">Reference proteome</keyword>
<evidence type="ECO:0000259" key="3">
    <source>
        <dbReference type="Pfam" id="PF25130"/>
    </source>
</evidence>
<evidence type="ECO:0000256" key="1">
    <source>
        <dbReference type="SAM" id="MobiDB-lite"/>
    </source>
</evidence>
<dbReference type="AlphaFoldDB" id="A0A0D1ZYW9"/>
<feature type="region of interest" description="Disordered" evidence="1">
    <location>
        <begin position="1"/>
        <end position="22"/>
    </location>
</feature>
<feature type="domain" description="DUF7820" evidence="3">
    <location>
        <begin position="203"/>
        <end position="387"/>
    </location>
</feature>
<feature type="region of interest" description="Disordered" evidence="1">
    <location>
        <begin position="57"/>
        <end position="76"/>
    </location>
</feature>
<dbReference type="PANTHER" id="PTHR42078:SF1">
    <property type="entry name" value="GLUCAN 1, 4-ALPHA-GLUCOSIDASE"/>
    <property type="match status" value="1"/>
</dbReference>
<reference evidence="4 5" key="1">
    <citation type="submission" date="2015-01" db="EMBL/GenBank/DDBJ databases">
        <title>The Genome Sequence of Cladophialophora immunda CBS83496.</title>
        <authorList>
            <consortium name="The Broad Institute Genomics Platform"/>
            <person name="Cuomo C."/>
            <person name="de Hoog S."/>
            <person name="Gorbushina A."/>
            <person name="Stielow B."/>
            <person name="Teixiera M."/>
            <person name="Abouelleil A."/>
            <person name="Chapman S.B."/>
            <person name="Priest M."/>
            <person name="Young S.K."/>
            <person name="Wortman J."/>
            <person name="Nusbaum C."/>
            <person name="Birren B."/>
        </authorList>
    </citation>
    <scope>NUCLEOTIDE SEQUENCE [LARGE SCALE GENOMIC DNA]</scope>
    <source>
        <strain evidence="4 5">CBS 83496</strain>
    </source>
</reference>
<dbReference type="GeneID" id="27339387"/>
<evidence type="ECO:0000313" key="4">
    <source>
        <dbReference type="EMBL" id="KIW33336.1"/>
    </source>
</evidence>
<keyword evidence="2" id="KW-1133">Transmembrane helix</keyword>
<dbReference type="STRING" id="569365.A0A0D1ZYW9"/>
<protein>
    <recommendedName>
        <fullName evidence="3">DUF7820 domain-containing protein</fullName>
    </recommendedName>
</protein>
<feature type="transmembrane region" description="Helical" evidence="2">
    <location>
        <begin position="164"/>
        <end position="187"/>
    </location>
</feature>
<dbReference type="OrthoDB" id="514070at2759"/>
<dbReference type="HOGENOM" id="CLU_591835_0_0_1"/>
<evidence type="ECO:0000256" key="2">
    <source>
        <dbReference type="SAM" id="Phobius"/>
    </source>
</evidence>
<proteinExistence type="predicted"/>
<name>A0A0D1ZYW9_9EURO</name>
<dbReference type="Proteomes" id="UP000054466">
    <property type="component" value="Unassembled WGS sequence"/>
</dbReference>
<sequence length="462" mass="50808">MASNYAAASASPENPLAEDFSNLEVVHVRNESDLEVDRRKDHSDLELVSGPGVVESLQSDNLQPYHPTVPTNRDPAGPIPYHPDVPTNQDPHGLIPYHPRTAGYEDVDGLIPTEGRFSDTPEKDLEHHFALCGIEISLFRRKHQAPRRPSAGQRYICGLSALRFWIVVIVAVVLAAAIIGGAVGGVLSTGDDSTASIPSSSVTSTTWLDAIPTTTTPYTPSLPTGSYTLPLHQTLQIDTCIEDAANLAAWDCMNTASMSFQTNNGTQNLPRITFNDSLPDPTQIRYGPQLPQLNNTSFDLAPYLDTNREELGVAMFFSTLFDKYIILPGEELSTSSSKRSVHQGRAASYVGDPLQIGDQPWYCWWNSTVSEVYIYLGQDATVTGTPATPTPSFPKIMKMVEKRKPSSNVKPYCQKMQVLNNWQILPVPNAAVVSIQERGFSGKKRDTATDYRSNCVCEWYNS</sequence>